<comment type="subcellular location">
    <subcellularLocation>
        <location evidence="1">Nucleus</location>
    </subcellularLocation>
</comment>
<keyword evidence="2" id="KW-0677">Repeat</keyword>
<evidence type="ECO:0000256" key="1">
    <source>
        <dbReference type="ARBA" id="ARBA00004123"/>
    </source>
</evidence>
<feature type="compositionally biased region" description="Polar residues" evidence="9">
    <location>
        <begin position="813"/>
        <end position="824"/>
    </location>
</feature>
<dbReference type="SMART" id="SM00439">
    <property type="entry name" value="BAH"/>
    <property type="match status" value="1"/>
</dbReference>
<dbReference type="SMART" id="SM00297">
    <property type="entry name" value="BROMO"/>
    <property type="match status" value="1"/>
</dbReference>
<dbReference type="GO" id="GO:0006368">
    <property type="term" value="P:transcription elongation by RNA polymerase II"/>
    <property type="evidence" value="ECO:0007669"/>
    <property type="project" value="TreeGrafter"/>
</dbReference>
<evidence type="ECO:0000256" key="5">
    <source>
        <dbReference type="ARBA" id="ARBA00023117"/>
    </source>
</evidence>
<accession>A0A5N5QPJ7</accession>
<dbReference type="Pfam" id="PF01426">
    <property type="entry name" value="BAH"/>
    <property type="match status" value="1"/>
</dbReference>
<keyword evidence="4" id="KW-0805">Transcription regulation</keyword>
<reference evidence="12 13" key="1">
    <citation type="journal article" date="2019" name="Fungal Biol. Biotechnol.">
        <title>Draft genome sequence of fastidious pathogen Ceratobasidium theobromae, which causes vascular-streak dieback in Theobroma cacao.</title>
        <authorList>
            <person name="Ali S.S."/>
            <person name="Asman A."/>
            <person name="Shao J."/>
            <person name="Firmansyah A.P."/>
            <person name="Susilo A.W."/>
            <person name="Rosmana A."/>
            <person name="McMahon P."/>
            <person name="Junaid M."/>
            <person name="Guest D."/>
            <person name="Kheng T.Y."/>
            <person name="Meinhardt L.W."/>
            <person name="Bailey B.A."/>
        </authorList>
    </citation>
    <scope>NUCLEOTIDE SEQUENCE [LARGE SCALE GENOMIC DNA]</scope>
    <source>
        <strain evidence="12 13">CT2</strain>
    </source>
</reference>
<dbReference type="Gene3D" id="1.20.920.10">
    <property type="entry name" value="Bromodomain-like"/>
    <property type="match status" value="1"/>
</dbReference>
<gene>
    <name evidence="12" type="ORF">CTheo_3025</name>
</gene>
<dbReference type="CDD" id="cd04369">
    <property type="entry name" value="Bromodomain"/>
    <property type="match status" value="1"/>
</dbReference>
<keyword evidence="5 8" id="KW-0103">Bromodomain</keyword>
<dbReference type="Gene3D" id="3.90.640.10">
    <property type="entry name" value="Actin, Chain A, domain 4"/>
    <property type="match status" value="1"/>
</dbReference>
<feature type="domain" description="BAH" evidence="11">
    <location>
        <begin position="1110"/>
        <end position="1229"/>
    </location>
</feature>
<proteinExistence type="predicted"/>
<dbReference type="InterPro" id="IPR043151">
    <property type="entry name" value="BAH_sf"/>
</dbReference>
<evidence type="ECO:0000313" key="13">
    <source>
        <dbReference type="Proteomes" id="UP000383932"/>
    </source>
</evidence>
<keyword evidence="13" id="KW-1185">Reference proteome</keyword>
<feature type="compositionally biased region" description="Low complexity" evidence="9">
    <location>
        <begin position="861"/>
        <end position="880"/>
    </location>
</feature>
<sequence length="1426" mass="159224">MKKFSDEAWHAAPKIILGIDIGTTHSAVSFAHMFEGGPQAVQHVNDWPGQESHKGDSKIPTLVYYDRDFNATCFGAEALTLEKRDQAEDEGWALAKYFKLHLHPQSMKTKDRLTLHPLPFGVSLAKIYVDFMGYLLRHTKTFFEDRVVGGPRVWETCSPTMMVVLTHPNGWSIREQNFMRQALRKVGPEYEGCQVAFVTEGEASVHFCMFHSNMDSALNPRTDLIVCDAGGSTIDTTAYHVEKTTPILELKERKASACIQSGGVFVDIECEKYLANLLTSSDLDEEDVKYFLSAGVRHFESTAKKEFSVAGTSHYIDFRDTQFTDESLGIKRGRMNVEGSIMEGFFSSVADNTIRSIRQQMEDLNPKHLLLVGGFGESRYLRRRLTEEFSKDGCQIALIEDSTSKAAADGCVIWAAKLAVVGRHTRVAYGTTVRTRYNPKDPEHEGRKVTRGHAGYDGVAGRWSEIIDANVLVNAQGTARRKFLKSYKPGRSSYSDLDKYTDDIWVFHGTYKENPGWIEDKDGNINHGFEKLCQVEANLGGMRNSLIRKAGPDGSYEVLEFYLVIELGGTELCAHIEWVENGNTRRGPISILPEPIDLPPVGMNIWYPYHFYFRISYPLPFPIYGAQQFDAAFSSFLSQLRLFESNDKQPDRHVITKIHGHVELSCRIPHHTESLKKQANPYANFQPSMPLSPEQHKECERVFDAIYTFKSKNRYISDMFKDLPDKAAWAEYYRVIPEPRSLHGIKDKLHKGKFKSPQDVHSDLELVFANAIHFNEEHSTISNDARTLQGVLNKEWEASVSAGILPKIEPDTETPNNAPGTSRQLPRASRSRDVASPAAPTIRIPKKATTAPTPSVSRPATLTPVPQHTVPTPQHQPAPQRIQTPQQQLISQPMPTSVAIIHPTQPNIAPITPASAPAPVPVPVAAPVVVPVAAVIQAPAPADAEEDTALGLIRDKQGDELVAQLEATFPRCPSPGPEGWMELPEGVDAWEKYSSIIQALKDFKDTGGDSAFDVLERVQEETTNKTLSFDNNIKSKAYGSPAEFDKDLSRLFEKARKWHEEGTYPYGRVLVLQCLWQTLTSPKPEEMQIDVTSASTPTSDPIDSVTFKGLTYHIGDWVHLVNKDVPPKPIVAQIQKIERSDLTTLSLTWYSRPEQTVHSATRSFWEREVFKTNFTSSNPLQEVIEPVACQFFPKHIRGRPSPPMWYPGRPLYVCETRYESSSKTFSRIKNWTSCIPDGLRKSGGDGLGATGSGWEYMPITKFDNNKTVVPRKLPSPFLKGVAGLKKRGGHGVSTAPGPQKDRSVIAAAGGPTVIPTSVIETLPEDTVKHFDRDPYTNQLLWFSGAPIETPRIRQPKHSLDYLYFLARQQEKRHRGEDLDESKPKAALASAMSVELANLHHEIFGAGLAQDLPLASADRNGDVEMSS</sequence>
<evidence type="ECO:0000259" key="10">
    <source>
        <dbReference type="PROSITE" id="PS50014"/>
    </source>
</evidence>
<keyword evidence="7" id="KW-0539">Nucleus</keyword>
<feature type="compositionally biased region" description="Polar residues" evidence="9">
    <location>
        <begin position="850"/>
        <end position="860"/>
    </location>
</feature>
<dbReference type="CDD" id="cd10170">
    <property type="entry name" value="ASKHA_NBD_HSP70"/>
    <property type="match status" value="1"/>
</dbReference>
<evidence type="ECO:0000256" key="8">
    <source>
        <dbReference type="PROSITE-ProRule" id="PRU00035"/>
    </source>
</evidence>
<keyword evidence="3" id="KW-0156">Chromatin regulator</keyword>
<dbReference type="InterPro" id="IPR001025">
    <property type="entry name" value="BAH_dom"/>
</dbReference>
<dbReference type="Gene3D" id="3.30.420.40">
    <property type="match status" value="2"/>
</dbReference>
<organism evidence="12 13">
    <name type="scientific">Ceratobasidium theobromae</name>
    <dbReference type="NCBI Taxonomy" id="1582974"/>
    <lineage>
        <taxon>Eukaryota</taxon>
        <taxon>Fungi</taxon>
        <taxon>Dikarya</taxon>
        <taxon>Basidiomycota</taxon>
        <taxon>Agaricomycotina</taxon>
        <taxon>Agaricomycetes</taxon>
        <taxon>Cantharellales</taxon>
        <taxon>Ceratobasidiaceae</taxon>
        <taxon>Ceratobasidium</taxon>
    </lineage>
</organism>
<dbReference type="EMBL" id="SSOP01000035">
    <property type="protein sequence ID" value="KAB5593559.1"/>
    <property type="molecule type" value="Genomic_DNA"/>
</dbReference>
<dbReference type="InterPro" id="IPR037382">
    <property type="entry name" value="Rsc/polybromo"/>
</dbReference>
<evidence type="ECO:0000256" key="6">
    <source>
        <dbReference type="ARBA" id="ARBA00023163"/>
    </source>
</evidence>
<dbReference type="PANTHER" id="PTHR16062:SF21">
    <property type="entry name" value="CHROMATIN STRUCTURE-REMODELING COMPLEX SUBUNIT RSC1-RELATED"/>
    <property type="match status" value="1"/>
</dbReference>
<dbReference type="Gene3D" id="2.30.30.490">
    <property type="match status" value="1"/>
</dbReference>
<dbReference type="GO" id="GO:0006338">
    <property type="term" value="P:chromatin remodeling"/>
    <property type="evidence" value="ECO:0007669"/>
    <property type="project" value="InterPro"/>
</dbReference>
<dbReference type="InterPro" id="IPR036427">
    <property type="entry name" value="Bromodomain-like_sf"/>
</dbReference>
<dbReference type="PANTHER" id="PTHR16062">
    <property type="entry name" value="SWI/SNF-RELATED"/>
    <property type="match status" value="1"/>
</dbReference>
<protein>
    <submittedName>
        <fullName evidence="12">Bromodomain domain containing protein</fullName>
    </submittedName>
</protein>
<evidence type="ECO:0000256" key="9">
    <source>
        <dbReference type="SAM" id="MobiDB-lite"/>
    </source>
</evidence>
<evidence type="ECO:0000256" key="7">
    <source>
        <dbReference type="ARBA" id="ARBA00023242"/>
    </source>
</evidence>
<dbReference type="InterPro" id="IPR043129">
    <property type="entry name" value="ATPase_NBD"/>
</dbReference>
<dbReference type="Proteomes" id="UP000383932">
    <property type="component" value="Unassembled WGS sequence"/>
</dbReference>
<name>A0A5N5QPJ7_9AGAM</name>
<dbReference type="GO" id="GO:0016586">
    <property type="term" value="C:RSC-type complex"/>
    <property type="evidence" value="ECO:0007669"/>
    <property type="project" value="InterPro"/>
</dbReference>
<dbReference type="PROSITE" id="PS50014">
    <property type="entry name" value="BROMODOMAIN_2"/>
    <property type="match status" value="1"/>
</dbReference>
<evidence type="ECO:0000256" key="3">
    <source>
        <dbReference type="ARBA" id="ARBA00022853"/>
    </source>
</evidence>
<dbReference type="InterPro" id="IPR001487">
    <property type="entry name" value="Bromodomain"/>
</dbReference>
<evidence type="ECO:0000259" key="11">
    <source>
        <dbReference type="PROSITE" id="PS51038"/>
    </source>
</evidence>
<evidence type="ECO:0000313" key="12">
    <source>
        <dbReference type="EMBL" id="KAB5593559.1"/>
    </source>
</evidence>
<dbReference type="Pfam" id="PF00439">
    <property type="entry name" value="Bromodomain"/>
    <property type="match status" value="1"/>
</dbReference>
<keyword evidence="6" id="KW-0804">Transcription</keyword>
<evidence type="ECO:0000256" key="4">
    <source>
        <dbReference type="ARBA" id="ARBA00023015"/>
    </source>
</evidence>
<evidence type="ECO:0000256" key="2">
    <source>
        <dbReference type="ARBA" id="ARBA00022737"/>
    </source>
</evidence>
<dbReference type="SUPFAM" id="SSF53067">
    <property type="entry name" value="Actin-like ATPase domain"/>
    <property type="match status" value="2"/>
</dbReference>
<dbReference type="OrthoDB" id="1742084at2759"/>
<feature type="domain" description="Bromo" evidence="10">
    <location>
        <begin position="712"/>
        <end position="782"/>
    </location>
</feature>
<dbReference type="GO" id="GO:0003682">
    <property type="term" value="F:chromatin binding"/>
    <property type="evidence" value="ECO:0007669"/>
    <property type="project" value="InterPro"/>
</dbReference>
<dbReference type="SUPFAM" id="SSF47370">
    <property type="entry name" value="Bromodomain"/>
    <property type="match status" value="1"/>
</dbReference>
<comment type="caution">
    <text evidence="12">The sequence shown here is derived from an EMBL/GenBank/DDBJ whole genome shotgun (WGS) entry which is preliminary data.</text>
</comment>
<feature type="region of interest" description="Disordered" evidence="9">
    <location>
        <begin position="803"/>
        <end position="881"/>
    </location>
</feature>
<dbReference type="PROSITE" id="PS51038">
    <property type="entry name" value="BAH"/>
    <property type="match status" value="1"/>
</dbReference>